<dbReference type="InterPro" id="IPR038765">
    <property type="entry name" value="Papain-like_cys_pep_sf"/>
</dbReference>
<feature type="compositionally biased region" description="Basic and acidic residues" evidence="1">
    <location>
        <begin position="238"/>
        <end position="255"/>
    </location>
</feature>
<dbReference type="Gramene" id="TRITD6Av1G194670.1">
    <property type="protein sequence ID" value="TRITD6Av1G194670.1"/>
    <property type="gene ID" value="TRITD6Av1G194670"/>
</dbReference>
<evidence type="ECO:0000256" key="1">
    <source>
        <dbReference type="SAM" id="MobiDB-lite"/>
    </source>
</evidence>
<dbReference type="SUPFAM" id="SSF54001">
    <property type="entry name" value="Cysteine proteinases"/>
    <property type="match status" value="1"/>
</dbReference>
<feature type="region of interest" description="Disordered" evidence="1">
    <location>
        <begin position="222"/>
        <end position="447"/>
    </location>
</feature>
<dbReference type="PANTHER" id="PTHR36479:SF10">
    <property type="entry name" value="UBIQUITIN-LIKE PROTEASE FAMILY PROFILE DOMAIN-CONTAINING PROTEIN"/>
    <property type="match status" value="1"/>
</dbReference>
<feature type="compositionally biased region" description="Basic and acidic residues" evidence="1">
    <location>
        <begin position="290"/>
        <end position="301"/>
    </location>
</feature>
<dbReference type="EMBL" id="LT934121">
    <property type="protein sequence ID" value="VAI49709.1"/>
    <property type="molecule type" value="Genomic_DNA"/>
</dbReference>
<gene>
    <name evidence="2" type="ORF">TRITD_6Av1G194670</name>
</gene>
<dbReference type="AlphaFoldDB" id="A0A9R1B338"/>
<sequence>MAGTSHKSKQDGPAGSSHDDLASHGNEEHQAQPRSSAPITGYKRMRTKTVVSRGKRPDDIISNENSNESQAVDAGNKNVEGADVKQPPKAKRQKTGGTEGRRNRASPARLFKLNKDLVPNQKGVIIGKEFGGILDLAASSMPGDFSQWIMKHYDPEISQIVIPERREIPVDAASVRRIWGLPNRGRKLLYLDSLDVNEPIPNLVPRVSVWNSDLISRVVKKDRKAPGEYGQLRGARQTVDHHEGASAEMGGKDGTEGNEDNDDDDEEEDDEKEDDEGKEDDDDKEGDGDDKDKEDDGWGKQDEDDEDDSGGGNGGSGSNGGSDRDGDPVAENASSDDDEQCTLQFLIEKKGDRKAKGLDEADRISIRDLAYRAENPGYSQGGKSRQSAMKKSGPPQQQQQTFSETKEAIHGNAKTQVVKSTPSSSAAPPCSKVGDEAVPTGVDSKQSDLPEAVTMGKSPEQKLLRALGKLLVCSTVLTQHEATSVPEAVEATGQGNTSHFSHVEERYHGFMRVSGKTTNALEINVLDVSELFASVRVIEYSKYFVTVRELANSMKKECFVLSHVMEVGIQNIMMNLPPDSKKLVMPVRFSVQMLNMELNGKELISRFKKSNRLDRKDMIMFPVLENIDKTKPKIGNHYWIFNVNIRDRRFETLDSWRTLKNKSLDVCARKMVASFRSLWEEHYASSRVSLDEFGLTNIDVPKQNNE</sequence>
<evidence type="ECO:0000313" key="2">
    <source>
        <dbReference type="EMBL" id="VAI49709.1"/>
    </source>
</evidence>
<evidence type="ECO:0008006" key="4">
    <source>
        <dbReference type="Google" id="ProtNLM"/>
    </source>
</evidence>
<evidence type="ECO:0000313" key="3">
    <source>
        <dbReference type="Proteomes" id="UP000324705"/>
    </source>
</evidence>
<accession>A0A9R1B338</accession>
<feature type="compositionally biased region" description="Polar residues" evidence="1">
    <location>
        <begin position="377"/>
        <end position="403"/>
    </location>
</feature>
<name>A0A9R1B338_TRITD</name>
<keyword evidence="3" id="KW-1185">Reference proteome</keyword>
<dbReference type="Gene3D" id="3.40.395.10">
    <property type="entry name" value="Adenoviral Proteinase, Chain A"/>
    <property type="match status" value="1"/>
</dbReference>
<reference evidence="2 3" key="1">
    <citation type="submission" date="2017-09" db="EMBL/GenBank/DDBJ databases">
        <authorList>
            <consortium name="International Durum Wheat Genome Sequencing Consortium (IDWGSC)"/>
            <person name="Milanesi L."/>
        </authorList>
    </citation>
    <scope>NUCLEOTIDE SEQUENCE [LARGE SCALE GENOMIC DNA]</scope>
    <source>
        <strain evidence="3">cv. Svevo</strain>
    </source>
</reference>
<feature type="compositionally biased region" description="Acidic residues" evidence="1">
    <location>
        <begin position="256"/>
        <end position="289"/>
    </location>
</feature>
<protein>
    <recommendedName>
        <fullName evidence="4">Ubiquitin-like protease family profile domain-containing protein</fullName>
    </recommendedName>
</protein>
<dbReference type="Proteomes" id="UP000324705">
    <property type="component" value="Chromosome 6A"/>
</dbReference>
<feature type="compositionally biased region" description="Basic and acidic residues" evidence="1">
    <location>
        <begin position="347"/>
        <end position="371"/>
    </location>
</feature>
<organism evidence="2 3">
    <name type="scientific">Triticum turgidum subsp. durum</name>
    <name type="common">Durum wheat</name>
    <name type="synonym">Triticum durum</name>
    <dbReference type="NCBI Taxonomy" id="4567"/>
    <lineage>
        <taxon>Eukaryota</taxon>
        <taxon>Viridiplantae</taxon>
        <taxon>Streptophyta</taxon>
        <taxon>Embryophyta</taxon>
        <taxon>Tracheophyta</taxon>
        <taxon>Spermatophyta</taxon>
        <taxon>Magnoliopsida</taxon>
        <taxon>Liliopsida</taxon>
        <taxon>Poales</taxon>
        <taxon>Poaceae</taxon>
        <taxon>BOP clade</taxon>
        <taxon>Pooideae</taxon>
        <taxon>Triticodae</taxon>
        <taxon>Triticeae</taxon>
        <taxon>Triticinae</taxon>
        <taxon>Triticum</taxon>
    </lineage>
</organism>
<feature type="compositionally biased region" description="Basic and acidic residues" evidence="1">
    <location>
        <begin position="17"/>
        <end position="31"/>
    </location>
</feature>
<proteinExistence type="predicted"/>
<feature type="compositionally biased region" description="Gly residues" evidence="1">
    <location>
        <begin position="310"/>
        <end position="320"/>
    </location>
</feature>
<dbReference type="OMA" id="HVEERYH"/>
<feature type="region of interest" description="Disordered" evidence="1">
    <location>
        <begin position="1"/>
        <end position="107"/>
    </location>
</feature>
<dbReference type="PANTHER" id="PTHR36479">
    <property type="entry name" value="ULP_PROTEASE DOMAIN-CONTAINING PROTEIN"/>
    <property type="match status" value="1"/>
</dbReference>